<name>A0A1I7Y7E8_9BILA</name>
<dbReference type="Proteomes" id="UP000095287">
    <property type="component" value="Unplaced"/>
</dbReference>
<dbReference type="AlphaFoldDB" id="A0A1I7Y7E8"/>
<reference evidence="5" key="1">
    <citation type="submission" date="2016-11" db="UniProtKB">
        <authorList>
            <consortium name="WormBaseParasite"/>
        </authorList>
    </citation>
    <scope>IDENTIFICATION</scope>
</reference>
<feature type="region of interest" description="Disordered" evidence="2">
    <location>
        <begin position="1"/>
        <end position="62"/>
    </location>
</feature>
<feature type="domain" description="DBF4-type" evidence="3">
    <location>
        <begin position="261"/>
        <end position="310"/>
    </location>
</feature>
<keyword evidence="1" id="KW-0479">Metal-binding</keyword>
<keyword evidence="1" id="KW-0863">Zinc-finger</keyword>
<feature type="compositionally biased region" description="Polar residues" evidence="2">
    <location>
        <begin position="1"/>
        <end position="17"/>
    </location>
</feature>
<dbReference type="GO" id="GO:0008270">
    <property type="term" value="F:zinc ion binding"/>
    <property type="evidence" value="ECO:0007669"/>
    <property type="project" value="UniProtKB-KW"/>
</dbReference>
<keyword evidence="1" id="KW-0862">Zinc</keyword>
<dbReference type="PROSITE" id="PS51265">
    <property type="entry name" value="ZF_DBF4"/>
    <property type="match status" value="1"/>
</dbReference>
<proteinExistence type="predicted"/>
<organism evidence="4 5">
    <name type="scientific">Steinernema glaseri</name>
    <dbReference type="NCBI Taxonomy" id="37863"/>
    <lineage>
        <taxon>Eukaryota</taxon>
        <taxon>Metazoa</taxon>
        <taxon>Ecdysozoa</taxon>
        <taxon>Nematoda</taxon>
        <taxon>Chromadorea</taxon>
        <taxon>Rhabditida</taxon>
        <taxon>Tylenchina</taxon>
        <taxon>Panagrolaimomorpha</taxon>
        <taxon>Strongyloidoidea</taxon>
        <taxon>Steinernematidae</taxon>
        <taxon>Steinernema</taxon>
    </lineage>
</organism>
<accession>A0A1I7Y7E8</accession>
<sequence length="350" mass="39439">MEPGGASTSLSIGNRRSSAPGKRNLPSSLKTGTAGKKPRLSNQSDTTSRTSHGRQKPWGGKRFQIDVDNITTRESIVKDIVKMGGAIIDEFSDSTKPIHFLISDSPYAVLLEQKKIITNDMRTKMGGILRSAVDSKIPVKSATSFLLQVVDFKKKHAHLTSPRISKDRTKEKPHVRKLVAPYLKVQDLDHRYAPLYREFVTPVLNKIYVGSRVGKSVFHMVTSDELEKRAVKRHRKAVPRAEHRKGDCEICNRHRKAVPRAEYRKGDCEICNVTCQNLLEHYRTRDHIKRIRAPDFYCEVDALCGSFIDEIKVTGCRTLVPRQPSPVPEPPSPSSDCDEFIARHYGSTVE</sequence>
<evidence type="ECO:0000256" key="2">
    <source>
        <dbReference type="SAM" id="MobiDB-lite"/>
    </source>
</evidence>
<keyword evidence="4" id="KW-1185">Reference proteome</keyword>
<evidence type="ECO:0000313" key="5">
    <source>
        <dbReference type="WBParaSite" id="L893_g13503.t1"/>
    </source>
</evidence>
<evidence type="ECO:0000256" key="1">
    <source>
        <dbReference type="PROSITE-ProRule" id="PRU00600"/>
    </source>
</evidence>
<evidence type="ECO:0000259" key="3">
    <source>
        <dbReference type="PROSITE" id="PS51265"/>
    </source>
</evidence>
<dbReference type="InterPro" id="IPR006572">
    <property type="entry name" value="Znf_DBF"/>
</dbReference>
<protein>
    <submittedName>
        <fullName evidence="5">DBF4-type domain-containing protein</fullName>
    </submittedName>
</protein>
<evidence type="ECO:0000313" key="4">
    <source>
        <dbReference type="Proteomes" id="UP000095287"/>
    </source>
</evidence>
<feature type="compositionally biased region" description="Polar residues" evidence="2">
    <location>
        <begin position="40"/>
        <end position="50"/>
    </location>
</feature>
<dbReference type="WBParaSite" id="L893_g13503.t1">
    <property type="protein sequence ID" value="L893_g13503.t1"/>
    <property type="gene ID" value="L893_g13503"/>
</dbReference>
<dbReference type="GO" id="GO:0003676">
    <property type="term" value="F:nucleic acid binding"/>
    <property type="evidence" value="ECO:0007669"/>
    <property type="project" value="InterPro"/>
</dbReference>